<protein>
    <submittedName>
        <fullName evidence="1">Uncharacterized protein</fullName>
    </submittedName>
</protein>
<dbReference type="OrthoDB" id="425534at2759"/>
<reference evidence="1 2" key="1">
    <citation type="journal article" date="2013" name="PLoS Genet.">
        <title>Distinctive expansion of potential virulence genes in the genome of the oomycete fish pathogen Saprolegnia parasitica.</title>
        <authorList>
            <person name="Jiang R.H."/>
            <person name="de Bruijn I."/>
            <person name="Haas B.J."/>
            <person name="Belmonte R."/>
            <person name="Lobach L."/>
            <person name="Christie J."/>
            <person name="van den Ackerveken G."/>
            <person name="Bottin A."/>
            <person name="Bulone V."/>
            <person name="Diaz-Moreno S.M."/>
            <person name="Dumas B."/>
            <person name="Fan L."/>
            <person name="Gaulin E."/>
            <person name="Govers F."/>
            <person name="Grenville-Briggs L.J."/>
            <person name="Horner N.R."/>
            <person name="Levin J.Z."/>
            <person name="Mammella M."/>
            <person name="Meijer H.J."/>
            <person name="Morris P."/>
            <person name="Nusbaum C."/>
            <person name="Oome S."/>
            <person name="Phillips A.J."/>
            <person name="van Rooyen D."/>
            <person name="Rzeszutek E."/>
            <person name="Saraiva M."/>
            <person name="Secombes C.J."/>
            <person name="Seidl M.F."/>
            <person name="Snel B."/>
            <person name="Stassen J.H."/>
            <person name="Sykes S."/>
            <person name="Tripathy S."/>
            <person name="van den Berg H."/>
            <person name="Vega-Arreguin J.C."/>
            <person name="Wawra S."/>
            <person name="Young S.K."/>
            <person name="Zeng Q."/>
            <person name="Dieguez-Uribeondo J."/>
            <person name="Russ C."/>
            <person name="Tyler B.M."/>
            <person name="van West P."/>
        </authorList>
    </citation>
    <scope>NUCLEOTIDE SEQUENCE [LARGE SCALE GENOMIC DNA]</scope>
    <source>
        <strain evidence="1 2">CBS 223.65</strain>
    </source>
</reference>
<dbReference type="GeneID" id="24135331"/>
<keyword evidence="2" id="KW-1185">Reference proteome</keyword>
<dbReference type="Proteomes" id="UP000030745">
    <property type="component" value="Unassembled WGS sequence"/>
</dbReference>
<dbReference type="RefSeq" id="XP_012209087.1">
    <property type="nucleotide sequence ID" value="XM_012353697.1"/>
</dbReference>
<evidence type="ECO:0000313" key="2">
    <source>
        <dbReference type="Proteomes" id="UP000030745"/>
    </source>
</evidence>
<sequence>MYQPTLWSKLATDVHQLMQSTYAAPPASNVCPSQLETRNAGLDGFSITSNKADPTTNAAAGATVFVPPKNSRDVALMPTTF</sequence>
<evidence type="ECO:0000313" key="1">
    <source>
        <dbReference type="EMBL" id="KDO20200.1"/>
    </source>
</evidence>
<proteinExistence type="predicted"/>
<dbReference type="KEGG" id="spar:SPRG_13454"/>
<dbReference type="EMBL" id="KK583319">
    <property type="protein sequence ID" value="KDO20200.1"/>
    <property type="molecule type" value="Genomic_DNA"/>
</dbReference>
<dbReference type="AlphaFoldDB" id="A0A067BTS3"/>
<organism evidence="1 2">
    <name type="scientific">Saprolegnia parasitica (strain CBS 223.65)</name>
    <dbReference type="NCBI Taxonomy" id="695850"/>
    <lineage>
        <taxon>Eukaryota</taxon>
        <taxon>Sar</taxon>
        <taxon>Stramenopiles</taxon>
        <taxon>Oomycota</taxon>
        <taxon>Saprolegniomycetes</taxon>
        <taxon>Saprolegniales</taxon>
        <taxon>Saprolegniaceae</taxon>
        <taxon>Saprolegnia</taxon>
    </lineage>
</organism>
<accession>A0A067BTS3</accession>
<name>A0A067BTS3_SAPPC</name>
<dbReference type="VEuPathDB" id="FungiDB:SPRG_13454"/>
<gene>
    <name evidence="1" type="ORF">SPRG_13454</name>
</gene>